<dbReference type="Proteomes" id="UP001046870">
    <property type="component" value="Chromosome 20"/>
</dbReference>
<evidence type="ECO:0000313" key="3">
    <source>
        <dbReference type="Proteomes" id="UP001046870"/>
    </source>
</evidence>
<evidence type="ECO:0000256" key="1">
    <source>
        <dbReference type="SAM" id="SignalP"/>
    </source>
</evidence>
<organism evidence="2 3">
    <name type="scientific">Megalops atlanticus</name>
    <name type="common">Tarpon</name>
    <name type="synonym">Clupea gigantea</name>
    <dbReference type="NCBI Taxonomy" id="7932"/>
    <lineage>
        <taxon>Eukaryota</taxon>
        <taxon>Metazoa</taxon>
        <taxon>Chordata</taxon>
        <taxon>Craniata</taxon>
        <taxon>Vertebrata</taxon>
        <taxon>Euteleostomi</taxon>
        <taxon>Actinopterygii</taxon>
        <taxon>Neopterygii</taxon>
        <taxon>Teleostei</taxon>
        <taxon>Elopiformes</taxon>
        <taxon>Megalopidae</taxon>
        <taxon>Megalops</taxon>
    </lineage>
</organism>
<keyword evidence="1" id="KW-0732">Signal</keyword>
<feature type="chain" id="PRO_5038384261" evidence="1">
    <location>
        <begin position="17"/>
        <end position="73"/>
    </location>
</feature>
<evidence type="ECO:0000313" key="2">
    <source>
        <dbReference type="EMBL" id="KAG7458617.1"/>
    </source>
</evidence>
<reference evidence="2" key="1">
    <citation type="submission" date="2021-01" db="EMBL/GenBank/DDBJ databases">
        <authorList>
            <person name="Zahm M."/>
            <person name="Roques C."/>
            <person name="Cabau C."/>
            <person name="Klopp C."/>
            <person name="Donnadieu C."/>
            <person name="Jouanno E."/>
            <person name="Lampietro C."/>
            <person name="Louis A."/>
            <person name="Herpin A."/>
            <person name="Echchiki A."/>
            <person name="Berthelot C."/>
            <person name="Parey E."/>
            <person name="Roest-Crollius H."/>
            <person name="Braasch I."/>
            <person name="Postlethwait J."/>
            <person name="Bobe J."/>
            <person name="Montfort J."/>
            <person name="Bouchez O."/>
            <person name="Begum T."/>
            <person name="Mejri S."/>
            <person name="Adams A."/>
            <person name="Chen W.-J."/>
            <person name="Guiguen Y."/>
        </authorList>
    </citation>
    <scope>NUCLEOTIDE SEQUENCE</scope>
    <source>
        <strain evidence="2">YG-15Mar2019-1</strain>
        <tissue evidence="2">Brain</tissue>
    </source>
</reference>
<feature type="signal peptide" evidence="1">
    <location>
        <begin position="1"/>
        <end position="16"/>
    </location>
</feature>
<accession>A0A9D3PEM7</accession>
<dbReference type="EMBL" id="JAFDVH010000020">
    <property type="protein sequence ID" value="KAG7458617.1"/>
    <property type="molecule type" value="Genomic_DNA"/>
</dbReference>
<gene>
    <name evidence="2" type="ORF">MATL_G00222380</name>
</gene>
<proteinExistence type="predicted"/>
<keyword evidence="3" id="KW-1185">Reference proteome</keyword>
<dbReference type="AlphaFoldDB" id="A0A9D3PEM7"/>
<sequence>MKTAIFLMCLIGLSLAVPSPPDLVHGEAVSSSAENIKPGDGSLNHILQILLSLLQSSAPTPAPTPAPAATPAP</sequence>
<comment type="caution">
    <text evidence="2">The sequence shown here is derived from an EMBL/GenBank/DDBJ whole genome shotgun (WGS) entry which is preliminary data.</text>
</comment>
<name>A0A9D3PEM7_MEGAT</name>
<protein>
    <submittedName>
        <fullName evidence="2">Uncharacterized protein</fullName>
    </submittedName>
</protein>